<reference evidence="6 7" key="2">
    <citation type="submission" date="2015-05" db="EMBL/GenBank/DDBJ databases">
        <authorList>
            <person name="Morales-Cruz A."/>
            <person name="Amrine K.C."/>
            <person name="Cantu D."/>
        </authorList>
    </citation>
    <scope>NUCLEOTIDE SEQUENCE [LARGE SCALE GENOMIC DNA]</scope>
    <source>
        <strain evidence="6">UCRPC4</strain>
    </source>
</reference>
<evidence type="ECO:0000256" key="1">
    <source>
        <dbReference type="ARBA" id="ARBA00005495"/>
    </source>
</evidence>
<keyword evidence="7" id="KW-1185">Reference proteome</keyword>
<dbReference type="Proteomes" id="UP000053317">
    <property type="component" value="Unassembled WGS sequence"/>
</dbReference>
<dbReference type="GO" id="GO:0046872">
    <property type="term" value="F:metal ion binding"/>
    <property type="evidence" value="ECO:0007669"/>
    <property type="project" value="UniProtKB-KW"/>
</dbReference>
<dbReference type="EMBL" id="LCWF01000182">
    <property type="protein sequence ID" value="KKY15611.1"/>
    <property type="molecule type" value="Genomic_DNA"/>
</dbReference>
<dbReference type="Gene3D" id="3.90.1590.10">
    <property type="entry name" value="glutathione-dependent formaldehyde- activating enzyme (gfa)"/>
    <property type="match status" value="1"/>
</dbReference>
<evidence type="ECO:0000256" key="2">
    <source>
        <dbReference type="ARBA" id="ARBA00022723"/>
    </source>
</evidence>
<name>A0A0G2DZP4_PHACM</name>
<evidence type="ECO:0000313" key="7">
    <source>
        <dbReference type="Proteomes" id="UP000053317"/>
    </source>
</evidence>
<evidence type="ECO:0000313" key="6">
    <source>
        <dbReference type="EMBL" id="KKY15611.1"/>
    </source>
</evidence>
<dbReference type="PANTHER" id="PTHR33337">
    <property type="entry name" value="GFA DOMAIN-CONTAINING PROTEIN"/>
    <property type="match status" value="1"/>
</dbReference>
<dbReference type="InterPro" id="IPR006913">
    <property type="entry name" value="CENP-V/GFA"/>
</dbReference>
<gene>
    <name evidence="6" type="ORF">UCRPC4_g06243</name>
</gene>
<keyword evidence="2" id="KW-0479">Metal-binding</keyword>
<evidence type="ECO:0000259" key="5">
    <source>
        <dbReference type="PROSITE" id="PS51891"/>
    </source>
</evidence>
<reference evidence="6 7" key="1">
    <citation type="submission" date="2015-05" db="EMBL/GenBank/DDBJ databases">
        <title>Distinctive expansion of gene families associated with plant cell wall degradation and secondary metabolism in the genomes of grapevine trunk pathogens.</title>
        <authorList>
            <person name="Lawrence D.P."/>
            <person name="Travadon R."/>
            <person name="Rolshausen P.E."/>
            <person name="Baumgartner K."/>
        </authorList>
    </citation>
    <scope>NUCLEOTIDE SEQUENCE [LARGE SCALE GENOMIC DNA]</scope>
    <source>
        <strain evidence="6">UCRPC4</strain>
    </source>
</reference>
<evidence type="ECO:0000256" key="3">
    <source>
        <dbReference type="ARBA" id="ARBA00022833"/>
    </source>
</evidence>
<comment type="similarity">
    <text evidence="1">Belongs to the Gfa family.</text>
</comment>
<proteinExistence type="inferred from homology"/>
<organism evidence="6 7">
    <name type="scientific">Phaeomoniella chlamydospora</name>
    <name type="common">Phaeoacremonium chlamydosporum</name>
    <dbReference type="NCBI Taxonomy" id="158046"/>
    <lineage>
        <taxon>Eukaryota</taxon>
        <taxon>Fungi</taxon>
        <taxon>Dikarya</taxon>
        <taxon>Ascomycota</taxon>
        <taxon>Pezizomycotina</taxon>
        <taxon>Eurotiomycetes</taxon>
        <taxon>Chaetothyriomycetidae</taxon>
        <taxon>Phaeomoniellales</taxon>
        <taxon>Phaeomoniellaceae</taxon>
        <taxon>Phaeomoniella</taxon>
    </lineage>
</organism>
<accession>A0A0G2DZP4</accession>
<dbReference type="InterPro" id="IPR011057">
    <property type="entry name" value="Mss4-like_sf"/>
</dbReference>
<keyword evidence="4" id="KW-0456">Lyase</keyword>
<feature type="domain" description="CENP-V/GFA" evidence="5">
    <location>
        <begin position="101"/>
        <end position="224"/>
    </location>
</feature>
<dbReference type="Pfam" id="PF04828">
    <property type="entry name" value="GFA"/>
    <property type="match status" value="1"/>
</dbReference>
<protein>
    <recommendedName>
        <fullName evidence="5">CENP-V/GFA domain-containing protein</fullName>
    </recommendedName>
</protein>
<dbReference type="PANTHER" id="PTHR33337:SF40">
    <property type="entry name" value="CENP-V_GFA DOMAIN-CONTAINING PROTEIN-RELATED"/>
    <property type="match status" value="1"/>
</dbReference>
<dbReference type="SUPFAM" id="SSF51316">
    <property type="entry name" value="Mss4-like"/>
    <property type="match status" value="1"/>
</dbReference>
<sequence>MDREGIDFDLTYTIKVSSQGLPLDNANKAQGMGVHKEKCYVRADAEKYEHCGVSLLLDLKISETNACSIEEHTHIRLLKTLSLLNSDSNTNMAPPSPPEKVSGGCLCGDIRYTISFGDDQWPPKASNCQCTTCRKWTTALVSHAVLIQRSQLSDISKFPTYKEYQSSEDSSRVFCSKCGSGLIWISSRMPDRYVLMVGTLDEDVLVGKKIEGTEKETDRGVEFEREHAWGKEFGTPKISMFWENVIKGVTDQGHGEDRTHATKFLQDAEQHLEGFH</sequence>
<keyword evidence="3" id="KW-0862">Zinc</keyword>
<dbReference type="AlphaFoldDB" id="A0A0G2DZP4"/>
<comment type="caution">
    <text evidence="6">The sequence shown here is derived from an EMBL/GenBank/DDBJ whole genome shotgun (WGS) entry which is preliminary data.</text>
</comment>
<dbReference type="GO" id="GO:0016846">
    <property type="term" value="F:carbon-sulfur lyase activity"/>
    <property type="evidence" value="ECO:0007669"/>
    <property type="project" value="InterPro"/>
</dbReference>
<dbReference type="OrthoDB" id="6329284at2759"/>
<evidence type="ECO:0000256" key="4">
    <source>
        <dbReference type="ARBA" id="ARBA00023239"/>
    </source>
</evidence>
<dbReference type="PROSITE" id="PS51891">
    <property type="entry name" value="CENP_V_GFA"/>
    <property type="match status" value="1"/>
</dbReference>